<dbReference type="Pfam" id="PF08031">
    <property type="entry name" value="BBE"/>
    <property type="match status" value="1"/>
</dbReference>
<dbReference type="GO" id="GO:0071949">
    <property type="term" value="F:FAD binding"/>
    <property type="evidence" value="ECO:0007669"/>
    <property type="project" value="InterPro"/>
</dbReference>
<dbReference type="RefSeq" id="XP_067818391.1">
    <property type="nucleotide sequence ID" value="XM_067961831.1"/>
</dbReference>
<dbReference type="InterPro" id="IPR050416">
    <property type="entry name" value="FAD-linked_Oxidoreductase"/>
</dbReference>
<gene>
    <name evidence="8" type="ORF">CCR75_003738</name>
</gene>
<dbReference type="InterPro" id="IPR016166">
    <property type="entry name" value="FAD-bd_PCMH"/>
</dbReference>
<dbReference type="GeneID" id="94347502"/>
<keyword evidence="5" id="KW-0560">Oxidoreductase</keyword>
<dbReference type="InterPro" id="IPR036318">
    <property type="entry name" value="FAD-bd_PCMH-like_sf"/>
</dbReference>
<evidence type="ECO:0000256" key="2">
    <source>
        <dbReference type="ARBA" id="ARBA00005466"/>
    </source>
</evidence>
<dbReference type="Pfam" id="PF01565">
    <property type="entry name" value="FAD_binding_4"/>
    <property type="match status" value="1"/>
</dbReference>
<sequence length="509" mass="55993">MTTSASNARRAIAALLSLIATQSDFTAAGGTRPNIMSCLEDNKIEKSMPTTSTWEVDIEAWNSRLTPMPTVVVFPKTEAEVSAALLCAAGAGVKVTTLGGNRSFSSKGFGRDDGALVMNMKHFEHLKFDATTNLLSFGGPVMTSQAVKYLWKEAKRTLPHGRCPTVGMTGVAAAGFGTTTRLRGTVLDNVESVRIALANGSIVDADGTSNSDIFWAVRGATSSMGVVLDFKIKTYETLSDRVTNYTIDFEKEYEPTIQDNVDLFLGTQTWATSKDNSDLLSLRFSIRKSSDIRGFFYGSSADAEKTLASLMKYLPKTVKLEMQDNDFWDSEEITTPGLTLDTPAPRRYFYITSVTIPNDKPLKNDTAYSLFSNTAFASKLEDVTTSGFIDIWGGSYTKTIKPDTTAWKHDNNLLLIRWDMRSTAANVSFADSSVTTTRENFYKFVKVYKDSGGLPGGFLTYIDDLLSIVEVAYYMFFGNFKRLQAIKTKYDPNMLFNSDPQAIPALSVS</sequence>
<dbReference type="SUPFAM" id="SSF56176">
    <property type="entry name" value="FAD-binding/transporter-associated domain-like"/>
    <property type="match status" value="1"/>
</dbReference>
<dbReference type="KEGG" id="blac:94347502"/>
<keyword evidence="4" id="KW-0274">FAD</keyword>
<organism evidence="8 9">
    <name type="scientific">Bremia lactucae</name>
    <name type="common">Lettuce downy mildew</name>
    <dbReference type="NCBI Taxonomy" id="4779"/>
    <lineage>
        <taxon>Eukaryota</taxon>
        <taxon>Sar</taxon>
        <taxon>Stramenopiles</taxon>
        <taxon>Oomycota</taxon>
        <taxon>Peronosporomycetes</taxon>
        <taxon>Peronosporales</taxon>
        <taxon>Peronosporaceae</taxon>
        <taxon>Bremia</taxon>
    </lineage>
</organism>
<evidence type="ECO:0000256" key="4">
    <source>
        <dbReference type="ARBA" id="ARBA00022827"/>
    </source>
</evidence>
<dbReference type="GO" id="GO:0016491">
    <property type="term" value="F:oxidoreductase activity"/>
    <property type="evidence" value="ECO:0007669"/>
    <property type="project" value="UniProtKB-KW"/>
</dbReference>
<dbReference type="PANTHER" id="PTHR42973">
    <property type="entry name" value="BINDING OXIDOREDUCTASE, PUTATIVE (AFU_ORTHOLOGUE AFUA_1G17690)-RELATED"/>
    <property type="match status" value="1"/>
</dbReference>
<dbReference type="OrthoDB" id="407275at2759"/>
<accession>A0A976FLB0</accession>
<feature type="signal peptide" evidence="6">
    <location>
        <begin position="1"/>
        <end position="28"/>
    </location>
</feature>
<keyword evidence="3" id="KW-0285">Flavoprotein</keyword>
<feature type="domain" description="FAD-binding PCMH-type" evidence="7">
    <location>
        <begin position="65"/>
        <end position="237"/>
    </location>
</feature>
<comment type="caution">
    <text evidence="8">The sequence shown here is derived from an EMBL/GenBank/DDBJ whole genome shotgun (WGS) entry which is preliminary data.</text>
</comment>
<evidence type="ECO:0000313" key="9">
    <source>
        <dbReference type="Proteomes" id="UP000294530"/>
    </source>
</evidence>
<dbReference type="InterPro" id="IPR016169">
    <property type="entry name" value="FAD-bd_PCMH_sub2"/>
</dbReference>
<dbReference type="InterPro" id="IPR006094">
    <property type="entry name" value="Oxid_FAD_bind_N"/>
</dbReference>
<comment type="similarity">
    <text evidence="2">Belongs to the oxygen-dependent FAD-linked oxidoreductase family.</text>
</comment>
<dbReference type="AlphaFoldDB" id="A0A976FLB0"/>
<comment type="cofactor">
    <cofactor evidence="1">
        <name>FAD</name>
        <dbReference type="ChEBI" id="CHEBI:57692"/>
    </cofactor>
</comment>
<keyword evidence="6" id="KW-0732">Signal</keyword>
<proteinExistence type="inferred from homology"/>
<keyword evidence="9" id="KW-1185">Reference proteome</keyword>
<dbReference type="EMBL" id="SHOA02000016">
    <property type="protein sequence ID" value="TDH68892.1"/>
    <property type="molecule type" value="Genomic_DNA"/>
</dbReference>
<evidence type="ECO:0000256" key="3">
    <source>
        <dbReference type="ARBA" id="ARBA00022630"/>
    </source>
</evidence>
<dbReference type="Gene3D" id="3.40.462.20">
    <property type="match status" value="1"/>
</dbReference>
<reference evidence="8 9" key="1">
    <citation type="journal article" date="2021" name="Genome Biol.">
        <title>AFLAP: assembly-free linkage analysis pipeline using k-mers from genome sequencing data.</title>
        <authorList>
            <person name="Fletcher K."/>
            <person name="Zhang L."/>
            <person name="Gil J."/>
            <person name="Han R."/>
            <person name="Cavanaugh K."/>
            <person name="Michelmore R."/>
        </authorList>
    </citation>
    <scope>NUCLEOTIDE SEQUENCE [LARGE SCALE GENOMIC DNA]</scope>
    <source>
        <strain evidence="8 9">SF5</strain>
    </source>
</reference>
<evidence type="ECO:0000256" key="1">
    <source>
        <dbReference type="ARBA" id="ARBA00001974"/>
    </source>
</evidence>
<protein>
    <recommendedName>
        <fullName evidence="7">FAD-binding PCMH-type domain-containing protein</fullName>
    </recommendedName>
</protein>
<dbReference type="PROSITE" id="PS51387">
    <property type="entry name" value="FAD_PCMH"/>
    <property type="match status" value="1"/>
</dbReference>
<dbReference type="InterPro" id="IPR012951">
    <property type="entry name" value="BBE"/>
</dbReference>
<evidence type="ECO:0000259" key="7">
    <source>
        <dbReference type="PROSITE" id="PS51387"/>
    </source>
</evidence>
<dbReference type="Proteomes" id="UP000294530">
    <property type="component" value="Unassembled WGS sequence"/>
</dbReference>
<dbReference type="Gene3D" id="3.30.465.10">
    <property type="match status" value="1"/>
</dbReference>
<evidence type="ECO:0000313" key="8">
    <source>
        <dbReference type="EMBL" id="TDH68892.1"/>
    </source>
</evidence>
<feature type="chain" id="PRO_5036695433" description="FAD-binding PCMH-type domain-containing protein" evidence="6">
    <location>
        <begin position="29"/>
        <end position="509"/>
    </location>
</feature>
<name>A0A976FLB0_BRELC</name>
<dbReference type="PANTHER" id="PTHR42973:SF39">
    <property type="entry name" value="FAD-BINDING PCMH-TYPE DOMAIN-CONTAINING PROTEIN"/>
    <property type="match status" value="1"/>
</dbReference>
<evidence type="ECO:0000256" key="6">
    <source>
        <dbReference type="SAM" id="SignalP"/>
    </source>
</evidence>
<evidence type="ECO:0000256" key="5">
    <source>
        <dbReference type="ARBA" id="ARBA00023002"/>
    </source>
</evidence>